<name>A0ABW7F4L2_9BURK</name>
<evidence type="ECO:0000256" key="2">
    <source>
        <dbReference type="SAM" id="SignalP"/>
    </source>
</evidence>
<sequence length="1331" mass="133633">MTRWLTPLFALLCLLLPLRAGAVAYAFPGNLPPGCSGSGGNYTCAGGTSLAYGDTVTINAPKPATITINGNFSTDTSQVNQSGNASDLTVIVNGTLTLGYQARIKANITANSINDAGGGGVVITGNLTANNNGNIALAHQTTVSGNVATSGSGTLTTPHQGSIGGNVTGGTGTITISEASTVGGSVTGSGTINVAQNATVSGNVSAGAGAMTLGFQSRVNGNLASTGAITTGQESRVGGNITAGAGNVAIGYGATVVGTLTTSSGSISFEQNAVASSCVRSTGSASITLGYQSNINSVCCGGSCTNSCVVNNSTYAMPALCAASTSLLADYRMDETTAWNGTAAEVKDASGNAHHGQAATASAGTPVATTASGSPAYGSTTSGSCGYGVFNRASPATTHAYVQLPNSFPSLTSNFTVLGWVRSSNPGLPTQRILANDDSNDGWGLSIGDSGGVRLRLYHRGLQRTGSVTTSGSNGSGATTGNCNSGGYLCLDSAAILSADTWYYVAALVDTTNKTVTTQIYDGAGTLLAGASTAYTGTWTAGTGRSSIGGESINSAEGTGAAHFSGNIDEVQVYSGLLNNSAITAQLARSRSCPLPAISSFAFSGTGSASTCSPQTLTITARDINGNTLTSYTGTVNLSTITGDGDWTAGTGPAPSGTLVAGAANSGLASYTFAAGDAGVVRLRLSHSLAQNVTVTAVDSVVASTSSTSAAVSYRDNAFVWSEDAGGLVSGTFVAVAGRNHDLRVSLFKKDPTTGNCSVATDYSGSRNLKLWRTDSGGTWTTPSVVSPALNPVPTARPVSNNLTLSFTAGIANFSLATTNIGKYAFNLDDDSQLYAATTVSGTSADLTVRPFTLAVTGLTASGINNPGGSTVADGVFAKAGAPFSASVTAYRWHAGADANNDGVPDANATLAQVSAGGAAAGFNSSVSLSAAAGSQTPATGVLGTLTNNVLSSFSSGTATTSNMTYSEVGSFQLNTSNVVGSYLGTAGLNLNALVFSASGAQQTRVGRFIPAGFALTSPTFNHRVDHSCSVASTFTYLDENFTLGFTLTARNATGGTTQNYVGSFALLDLATAAKYNLAGISGTTMFKTSNARLALTDVTHSGWVAGVASGIVLKARALRTTTPDGPFNASFGIAPVDADGVTMTTLDLDTDNPANGADRTLVGAIPLRFGRLRLQNGMAPANRPLRMAMEAQFWNGTAYNTNPLDSCSRISATNLSFGNLRRTLVASDAAMVGTAVTVASGKASLALAAPASGRVGSLDVAIALDTATDGSCLKDPPVSWTPAKAATTGAGLPSLRGLWCGASAFKDPGARATWGLYRGADGVLYQRENY</sequence>
<dbReference type="Pfam" id="PF20419">
    <property type="entry name" value="DUF6701"/>
    <property type="match status" value="1"/>
</dbReference>
<gene>
    <name evidence="4" type="ORF">ACG00Y_16035</name>
</gene>
<evidence type="ECO:0000256" key="1">
    <source>
        <dbReference type="SAM" id="MobiDB-lite"/>
    </source>
</evidence>
<comment type="caution">
    <text evidence="4">The sequence shown here is derived from an EMBL/GenBank/DDBJ whole genome shotgun (WGS) entry which is preliminary data.</text>
</comment>
<organism evidence="4 5">
    <name type="scientific">Pelomonas parva</name>
    <dbReference type="NCBI Taxonomy" id="3299032"/>
    <lineage>
        <taxon>Bacteria</taxon>
        <taxon>Pseudomonadati</taxon>
        <taxon>Pseudomonadota</taxon>
        <taxon>Betaproteobacteria</taxon>
        <taxon>Burkholderiales</taxon>
        <taxon>Sphaerotilaceae</taxon>
        <taxon>Roseateles</taxon>
    </lineage>
</organism>
<feature type="signal peptide" evidence="2">
    <location>
        <begin position="1"/>
        <end position="22"/>
    </location>
</feature>
<dbReference type="SUPFAM" id="SSF49899">
    <property type="entry name" value="Concanavalin A-like lectins/glucanases"/>
    <property type="match status" value="1"/>
</dbReference>
<keyword evidence="5" id="KW-1185">Reference proteome</keyword>
<dbReference type="Gene3D" id="2.60.120.200">
    <property type="match status" value="1"/>
</dbReference>
<dbReference type="Proteomes" id="UP001606210">
    <property type="component" value="Unassembled WGS sequence"/>
</dbReference>
<evidence type="ECO:0000259" key="3">
    <source>
        <dbReference type="Pfam" id="PF20419"/>
    </source>
</evidence>
<dbReference type="EMBL" id="JBIGHV010000005">
    <property type="protein sequence ID" value="MFG6431441.1"/>
    <property type="molecule type" value="Genomic_DNA"/>
</dbReference>
<reference evidence="4 5" key="1">
    <citation type="submission" date="2024-08" db="EMBL/GenBank/DDBJ databases">
        <authorList>
            <person name="Lu H."/>
        </authorList>
    </citation>
    <scope>NUCLEOTIDE SEQUENCE [LARGE SCALE GENOMIC DNA]</scope>
    <source>
        <strain evidence="4 5">LYH14W</strain>
    </source>
</reference>
<dbReference type="InterPro" id="IPR013320">
    <property type="entry name" value="ConA-like_dom_sf"/>
</dbReference>
<evidence type="ECO:0000313" key="4">
    <source>
        <dbReference type="EMBL" id="MFG6431441.1"/>
    </source>
</evidence>
<feature type="domain" description="DUF6701" evidence="3">
    <location>
        <begin position="735"/>
        <end position="1329"/>
    </location>
</feature>
<protein>
    <submittedName>
        <fullName evidence="4">DUF6701 domain-containing protein</fullName>
    </submittedName>
</protein>
<proteinExistence type="predicted"/>
<feature type="compositionally biased region" description="Polar residues" evidence="1">
    <location>
        <begin position="359"/>
        <end position="373"/>
    </location>
</feature>
<feature type="region of interest" description="Disordered" evidence="1">
    <location>
        <begin position="349"/>
        <end position="373"/>
    </location>
</feature>
<dbReference type="RefSeq" id="WP_394480504.1">
    <property type="nucleotide sequence ID" value="NZ_JBIGHV010000005.1"/>
</dbReference>
<evidence type="ECO:0000313" key="5">
    <source>
        <dbReference type="Proteomes" id="UP001606210"/>
    </source>
</evidence>
<dbReference type="InterPro" id="IPR046524">
    <property type="entry name" value="DUF6701"/>
</dbReference>
<keyword evidence="2" id="KW-0732">Signal</keyword>
<feature type="chain" id="PRO_5047109981" evidence="2">
    <location>
        <begin position="23"/>
        <end position="1331"/>
    </location>
</feature>
<accession>A0ABW7F4L2</accession>